<dbReference type="InterPro" id="IPR004513">
    <property type="entry name" value="FtsX"/>
</dbReference>
<dbReference type="Pfam" id="PF02687">
    <property type="entry name" value="FtsX"/>
    <property type="match status" value="1"/>
</dbReference>
<evidence type="ECO:0000256" key="9">
    <source>
        <dbReference type="ARBA" id="ARBA00023306"/>
    </source>
</evidence>
<dbReference type="PANTHER" id="PTHR47755:SF1">
    <property type="entry name" value="CELL DIVISION PROTEIN FTSX"/>
    <property type="match status" value="1"/>
</dbReference>
<comment type="subcellular location">
    <subcellularLocation>
        <location evidence="1">Cell membrane</location>
        <topology evidence="1">Multi-pass membrane protein</topology>
    </subcellularLocation>
</comment>
<keyword evidence="8 10" id="KW-0472">Membrane</keyword>
<evidence type="ECO:0000259" key="13">
    <source>
        <dbReference type="Pfam" id="PF18075"/>
    </source>
</evidence>
<evidence type="ECO:0000259" key="12">
    <source>
        <dbReference type="Pfam" id="PF02687"/>
    </source>
</evidence>
<comment type="similarity">
    <text evidence="2 10">Belongs to the ABC-4 integral membrane protein family. FtsX subfamily.</text>
</comment>
<gene>
    <name evidence="14" type="ordered locus">Cag_0527</name>
</gene>
<evidence type="ECO:0000256" key="3">
    <source>
        <dbReference type="ARBA" id="ARBA00021907"/>
    </source>
</evidence>
<keyword evidence="5 10" id="KW-0132">Cell division</keyword>
<evidence type="ECO:0000256" key="5">
    <source>
        <dbReference type="ARBA" id="ARBA00022618"/>
    </source>
</evidence>
<dbReference type="OrthoDB" id="9813411at2"/>
<organism evidence="14">
    <name type="scientific">Chlorobium chlorochromatii (strain CaD3)</name>
    <dbReference type="NCBI Taxonomy" id="340177"/>
    <lineage>
        <taxon>Bacteria</taxon>
        <taxon>Pseudomonadati</taxon>
        <taxon>Chlorobiota</taxon>
        <taxon>Chlorobiia</taxon>
        <taxon>Chlorobiales</taxon>
        <taxon>Chlorobiaceae</taxon>
        <taxon>Chlorobium/Pelodictyon group</taxon>
        <taxon>Chlorobium</taxon>
    </lineage>
</organism>
<dbReference type="eggNOG" id="COG2177">
    <property type="taxonomic scope" value="Bacteria"/>
</dbReference>
<dbReference type="InterPro" id="IPR003838">
    <property type="entry name" value="ABC3_permease_C"/>
</dbReference>
<keyword evidence="4 10" id="KW-1003">Cell membrane</keyword>
<keyword evidence="9 10" id="KW-0131">Cell cycle</keyword>
<dbReference type="PANTHER" id="PTHR47755">
    <property type="entry name" value="CELL DIVISION PROTEIN FTSX"/>
    <property type="match status" value="1"/>
</dbReference>
<feature type="domain" description="FtsX extracellular" evidence="13">
    <location>
        <begin position="56"/>
        <end position="127"/>
    </location>
</feature>
<proteinExistence type="inferred from homology"/>
<keyword evidence="6 11" id="KW-0812">Transmembrane</keyword>
<evidence type="ECO:0000256" key="4">
    <source>
        <dbReference type="ARBA" id="ARBA00022475"/>
    </source>
</evidence>
<feature type="transmembrane region" description="Helical" evidence="11">
    <location>
        <begin position="261"/>
        <end position="283"/>
    </location>
</feature>
<dbReference type="HOGENOM" id="CLU_073546_4_1_10"/>
<accession>Q3AT75</accession>
<dbReference type="KEGG" id="cch:Cag_0527"/>
<dbReference type="STRING" id="340177.Cag_0527"/>
<name>Q3AT75_CHLCH</name>
<dbReference type="Pfam" id="PF18075">
    <property type="entry name" value="FtsX_ECD"/>
    <property type="match status" value="1"/>
</dbReference>
<dbReference type="AlphaFoldDB" id="Q3AT75"/>
<keyword evidence="7 11" id="KW-1133">Transmembrane helix</keyword>
<feature type="transmembrane region" description="Helical" evidence="11">
    <location>
        <begin position="166"/>
        <end position="190"/>
    </location>
</feature>
<dbReference type="GO" id="GO:0005886">
    <property type="term" value="C:plasma membrane"/>
    <property type="evidence" value="ECO:0007669"/>
    <property type="project" value="UniProtKB-SubCell"/>
</dbReference>
<evidence type="ECO:0000256" key="8">
    <source>
        <dbReference type="ARBA" id="ARBA00023136"/>
    </source>
</evidence>
<dbReference type="InterPro" id="IPR040690">
    <property type="entry name" value="FtsX_ECD"/>
</dbReference>
<dbReference type="Gene3D" id="3.30.70.3040">
    <property type="match status" value="1"/>
</dbReference>
<evidence type="ECO:0000256" key="1">
    <source>
        <dbReference type="ARBA" id="ARBA00004651"/>
    </source>
</evidence>
<reference evidence="14" key="1">
    <citation type="submission" date="2005-08" db="EMBL/GenBank/DDBJ databases">
        <title>Complete sequence of Chlorobium chlorochromatii CaD3.</title>
        <authorList>
            <person name="Copeland A."/>
            <person name="Lucas S."/>
            <person name="Lapidus A."/>
            <person name="Barry K."/>
            <person name="Detter J.C."/>
            <person name="Glavina T."/>
            <person name="Hammon N."/>
            <person name="Israni S."/>
            <person name="Pitluck S."/>
            <person name="Bryant D."/>
            <person name="Schmutz J."/>
            <person name="Larimer F."/>
            <person name="Land M."/>
            <person name="Kyrpides N."/>
            <person name="Ivanova N."/>
            <person name="Richardson P."/>
        </authorList>
    </citation>
    <scope>NUCLEOTIDE SEQUENCE [LARGE SCALE GENOMIC DNA]</scope>
    <source>
        <strain evidence="14">CaD3</strain>
    </source>
</reference>
<evidence type="ECO:0000256" key="7">
    <source>
        <dbReference type="ARBA" id="ARBA00022989"/>
    </source>
</evidence>
<protein>
    <recommendedName>
        <fullName evidence="3 10">Cell division protein FtsX</fullName>
    </recommendedName>
</protein>
<feature type="transmembrane region" description="Helical" evidence="11">
    <location>
        <begin position="21"/>
        <end position="46"/>
    </location>
</feature>
<sequence length="295" mass="32234">MSLLFVVKEGFSGLGRAKLPATLTVIISFFALVLLGLFGSVSLSFFEVLQELRSRVEVEVFVADSLSEPQMMEASARIKELRGVQEVRVISKDEAATLFQRDFGEDIVRILGSNPLPRSLKVKLQPEYATPKQLNHMVPIFRSIVPESDIRYNQSFLGQVEENARLFTIITGGTGLLISFATIVLVGYTIRLAMYARKEKIRTMRLVGATAWFIGAPYVIEGALQGLLAGGLAAGALYLLFEQVLAVYEPSLYQIVQASSLYVYPAVAVLGLLLGILGSLLSVSKFLRAASKGAH</sequence>
<evidence type="ECO:0000256" key="2">
    <source>
        <dbReference type="ARBA" id="ARBA00007379"/>
    </source>
</evidence>
<evidence type="ECO:0000256" key="10">
    <source>
        <dbReference type="PIRNR" id="PIRNR003097"/>
    </source>
</evidence>
<dbReference type="PIRSF" id="PIRSF003097">
    <property type="entry name" value="FtsX"/>
    <property type="match status" value="1"/>
</dbReference>
<evidence type="ECO:0000313" key="14">
    <source>
        <dbReference type="EMBL" id="ABB27800.1"/>
    </source>
</evidence>
<evidence type="ECO:0000256" key="6">
    <source>
        <dbReference type="ARBA" id="ARBA00022692"/>
    </source>
</evidence>
<dbReference type="EMBL" id="CP000108">
    <property type="protein sequence ID" value="ABB27800.1"/>
    <property type="molecule type" value="Genomic_DNA"/>
</dbReference>
<dbReference type="GO" id="GO:0051301">
    <property type="term" value="P:cell division"/>
    <property type="evidence" value="ECO:0007669"/>
    <property type="project" value="UniProtKB-KW"/>
</dbReference>
<feature type="transmembrane region" description="Helical" evidence="11">
    <location>
        <begin position="211"/>
        <end position="241"/>
    </location>
</feature>
<evidence type="ECO:0000256" key="11">
    <source>
        <dbReference type="SAM" id="Phobius"/>
    </source>
</evidence>
<feature type="domain" description="ABC3 transporter permease C-terminal" evidence="12">
    <location>
        <begin position="176"/>
        <end position="288"/>
    </location>
</feature>